<protein>
    <submittedName>
        <fullName evidence="11">11471_t:CDS:1</fullName>
    </submittedName>
</protein>
<evidence type="ECO:0000259" key="10">
    <source>
        <dbReference type="PROSITE" id="PS50157"/>
    </source>
</evidence>
<keyword evidence="3 8" id="KW-0863">Zinc-finger</keyword>
<dbReference type="PROSITE" id="PS50157">
    <property type="entry name" value="ZINC_FINGER_C2H2_2"/>
    <property type="match status" value="6"/>
</dbReference>
<dbReference type="SMART" id="SM00355">
    <property type="entry name" value="ZnF_C2H2"/>
    <property type="match status" value="7"/>
</dbReference>
<dbReference type="FunFam" id="3.30.160.60:FF:000446">
    <property type="entry name" value="Zinc finger protein"/>
    <property type="match status" value="1"/>
</dbReference>
<feature type="compositionally biased region" description="Basic and acidic residues" evidence="9">
    <location>
        <begin position="16"/>
        <end position="34"/>
    </location>
</feature>
<keyword evidence="12" id="KW-1185">Reference proteome</keyword>
<feature type="compositionally biased region" description="Polar residues" evidence="9">
    <location>
        <begin position="1"/>
        <end position="15"/>
    </location>
</feature>
<feature type="domain" description="C2H2-type" evidence="10">
    <location>
        <begin position="327"/>
        <end position="353"/>
    </location>
</feature>
<evidence type="ECO:0000256" key="1">
    <source>
        <dbReference type="ARBA" id="ARBA00004123"/>
    </source>
</evidence>
<evidence type="ECO:0000256" key="3">
    <source>
        <dbReference type="ARBA" id="ARBA00022771"/>
    </source>
</evidence>
<feature type="compositionally biased region" description="Basic residues" evidence="9">
    <location>
        <begin position="269"/>
        <end position="278"/>
    </location>
</feature>
<dbReference type="Pfam" id="PF00096">
    <property type="entry name" value="zf-C2H2"/>
    <property type="match status" value="3"/>
</dbReference>
<sequence length="462" mass="54014">MFTDTTNSRLATSKSYQRDYRELDPNKPGKLDPDQVRVNIFKNVSNVEISRKEHHSKERKRKKINYCYSDTEDNMTDSSDDQKENHKVISKKYESHHMNQDVNGQVISSNLQLENVNVKIELKEIDHPPHLNEKNTSEELRCAVSDFNKTFNEQNCLITPTTHINDNQFNCNGPGCGKRFSISSYLKIHQNLQHHMSQMGTIDYVEKVKEQQPIDDVKVIKCTLSGCNKTFKDQKNLKRHLELHKGEKPFICDEPGCGKRFALRDYVKTHQKRQHEMKRRQNESNKHHQQSKKDNKEVKCPNPGCDQILSKRFLDKHLKIHESEMPYVCNKPGCGKRFTIPDYLKIHQKIHNNLIYASNLANYPTEEVHIVIEDRGQKDDFVLMAIRCTVPGCNRKFQKEKSLKKHLKIHNDEKRFVCNVKGCGKKFVLLYYLKCHQKQHMKQTFDEDSDVPFISLIGASHV</sequence>
<feature type="compositionally biased region" description="Basic and acidic residues" evidence="9">
    <location>
        <begin position="279"/>
        <end position="299"/>
    </location>
</feature>
<dbReference type="PANTHER" id="PTHR46179">
    <property type="entry name" value="ZINC FINGER PROTEIN"/>
    <property type="match status" value="1"/>
</dbReference>
<evidence type="ECO:0000256" key="6">
    <source>
        <dbReference type="ARBA" id="ARBA00023163"/>
    </source>
</evidence>
<dbReference type="GO" id="GO:0005634">
    <property type="term" value="C:nucleus"/>
    <property type="evidence" value="ECO:0007669"/>
    <property type="project" value="UniProtKB-SubCell"/>
</dbReference>
<dbReference type="OrthoDB" id="427030at2759"/>
<comment type="subcellular location">
    <subcellularLocation>
        <location evidence="1">Nucleus</location>
    </subcellularLocation>
</comment>
<dbReference type="GO" id="GO:0008270">
    <property type="term" value="F:zinc ion binding"/>
    <property type="evidence" value="ECO:0007669"/>
    <property type="project" value="UniProtKB-KW"/>
</dbReference>
<dbReference type="GO" id="GO:0006357">
    <property type="term" value="P:regulation of transcription by RNA polymerase II"/>
    <property type="evidence" value="ECO:0007669"/>
    <property type="project" value="TreeGrafter"/>
</dbReference>
<organism evidence="11 12">
    <name type="scientific">Funneliformis caledonium</name>
    <dbReference type="NCBI Taxonomy" id="1117310"/>
    <lineage>
        <taxon>Eukaryota</taxon>
        <taxon>Fungi</taxon>
        <taxon>Fungi incertae sedis</taxon>
        <taxon>Mucoromycota</taxon>
        <taxon>Glomeromycotina</taxon>
        <taxon>Glomeromycetes</taxon>
        <taxon>Glomerales</taxon>
        <taxon>Glomeraceae</taxon>
        <taxon>Funneliformis</taxon>
    </lineage>
</organism>
<feature type="domain" description="C2H2-type" evidence="10">
    <location>
        <begin position="416"/>
        <end position="445"/>
    </location>
</feature>
<dbReference type="SUPFAM" id="SSF57667">
    <property type="entry name" value="beta-beta-alpha zinc fingers"/>
    <property type="match status" value="4"/>
</dbReference>
<accession>A0A9N8Z965</accession>
<feature type="region of interest" description="Disordered" evidence="9">
    <location>
        <begin position="269"/>
        <end position="299"/>
    </location>
</feature>
<name>A0A9N8Z965_9GLOM</name>
<keyword evidence="4" id="KW-0862">Zinc</keyword>
<evidence type="ECO:0000256" key="4">
    <source>
        <dbReference type="ARBA" id="ARBA00022833"/>
    </source>
</evidence>
<keyword evidence="7" id="KW-0539">Nucleus</keyword>
<evidence type="ECO:0000256" key="8">
    <source>
        <dbReference type="PROSITE-ProRule" id="PRU00042"/>
    </source>
</evidence>
<dbReference type="EMBL" id="CAJVPQ010000447">
    <property type="protein sequence ID" value="CAG8482376.1"/>
    <property type="molecule type" value="Genomic_DNA"/>
</dbReference>
<dbReference type="PROSITE" id="PS00028">
    <property type="entry name" value="ZINC_FINGER_C2H2_1"/>
    <property type="match status" value="6"/>
</dbReference>
<dbReference type="InterPro" id="IPR051061">
    <property type="entry name" value="Zinc_finger_trans_reg"/>
</dbReference>
<gene>
    <name evidence="11" type="ORF">FCALED_LOCUS2780</name>
</gene>
<feature type="domain" description="C2H2-type" evidence="10">
    <location>
        <begin position="250"/>
        <end position="280"/>
    </location>
</feature>
<dbReference type="AlphaFoldDB" id="A0A9N8Z965"/>
<dbReference type="PANTHER" id="PTHR46179:SF13">
    <property type="entry name" value="C2H2-TYPE DOMAIN-CONTAINING PROTEIN"/>
    <property type="match status" value="1"/>
</dbReference>
<evidence type="ECO:0000256" key="7">
    <source>
        <dbReference type="ARBA" id="ARBA00023242"/>
    </source>
</evidence>
<feature type="domain" description="C2H2-type" evidence="10">
    <location>
        <begin position="386"/>
        <end position="415"/>
    </location>
</feature>
<proteinExistence type="predicted"/>
<dbReference type="InterPro" id="IPR036236">
    <property type="entry name" value="Znf_C2H2_sf"/>
</dbReference>
<keyword evidence="5" id="KW-0805">Transcription regulation</keyword>
<evidence type="ECO:0000256" key="5">
    <source>
        <dbReference type="ARBA" id="ARBA00023015"/>
    </source>
</evidence>
<evidence type="ECO:0000313" key="12">
    <source>
        <dbReference type="Proteomes" id="UP000789570"/>
    </source>
</evidence>
<feature type="domain" description="C2H2-type" evidence="10">
    <location>
        <begin position="169"/>
        <end position="199"/>
    </location>
</feature>
<dbReference type="Gene3D" id="3.30.160.60">
    <property type="entry name" value="Classic Zinc Finger"/>
    <property type="match status" value="6"/>
</dbReference>
<keyword evidence="6" id="KW-0804">Transcription</keyword>
<feature type="region of interest" description="Disordered" evidence="9">
    <location>
        <begin position="1"/>
        <end position="34"/>
    </location>
</feature>
<evidence type="ECO:0000256" key="9">
    <source>
        <dbReference type="SAM" id="MobiDB-lite"/>
    </source>
</evidence>
<evidence type="ECO:0000313" key="11">
    <source>
        <dbReference type="EMBL" id="CAG8482376.1"/>
    </source>
</evidence>
<reference evidence="11" key="1">
    <citation type="submission" date="2021-06" db="EMBL/GenBank/DDBJ databases">
        <authorList>
            <person name="Kallberg Y."/>
            <person name="Tangrot J."/>
            <person name="Rosling A."/>
        </authorList>
    </citation>
    <scope>NUCLEOTIDE SEQUENCE</scope>
    <source>
        <strain evidence="11">UK204</strain>
    </source>
</reference>
<evidence type="ECO:0000256" key="2">
    <source>
        <dbReference type="ARBA" id="ARBA00022723"/>
    </source>
</evidence>
<feature type="domain" description="C2H2-type" evidence="10">
    <location>
        <begin position="220"/>
        <end position="249"/>
    </location>
</feature>
<dbReference type="InterPro" id="IPR013087">
    <property type="entry name" value="Znf_C2H2_type"/>
</dbReference>
<keyword evidence="2" id="KW-0479">Metal-binding</keyword>
<comment type="caution">
    <text evidence="11">The sequence shown here is derived from an EMBL/GenBank/DDBJ whole genome shotgun (WGS) entry which is preliminary data.</text>
</comment>
<dbReference type="Proteomes" id="UP000789570">
    <property type="component" value="Unassembled WGS sequence"/>
</dbReference>